<dbReference type="Pfam" id="PF00196">
    <property type="entry name" value="GerE"/>
    <property type="match status" value="1"/>
</dbReference>
<proteinExistence type="predicted"/>
<organism evidence="4 5">
    <name type="scientific">Saccharopolyspora spinosa</name>
    <dbReference type="NCBI Taxonomy" id="60894"/>
    <lineage>
        <taxon>Bacteria</taxon>
        <taxon>Bacillati</taxon>
        <taxon>Actinomycetota</taxon>
        <taxon>Actinomycetes</taxon>
        <taxon>Pseudonocardiales</taxon>
        <taxon>Pseudonocardiaceae</taxon>
        <taxon>Saccharopolyspora</taxon>
    </lineage>
</organism>
<dbReference type="InterPro" id="IPR000792">
    <property type="entry name" value="Tscrpt_reg_LuxR_C"/>
</dbReference>
<dbReference type="CDD" id="cd06170">
    <property type="entry name" value="LuxR_C_like"/>
    <property type="match status" value="1"/>
</dbReference>
<dbReference type="GO" id="GO:0004016">
    <property type="term" value="F:adenylate cyclase activity"/>
    <property type="evidence" value="ECO:0007669"/>
    <property type="project" value="TreeGrafter"/>
</dbReference>
<dbReference type="SUPFAM" id="SSF48452">
    <property type="entry name" value="TPR-like"/>
    <property type="match status" value="1"/>
</dbReference>
<dbReference type="InterPro" id="IPR016032">
    <property type="entry name" value="Sig_transdc_resp-reg_C-effctor"/>
</dbReference>
<dbReference type="InterPro" id="IPR011990">
    <property type="entry name" value="TPR-like_helical_dom_sf"/>
</dbReference>
<keyword evidence="5" id="KW-1185">Reference proteome</keyword>
<dbReference type="PANTHER" id="PTHR16305:SF35">
    <property type="entry name" value="TRANSCRIPTIONAL ACTIVATOR DOMAIN"/>
    <property type="match status" value="1"/>
</dbReference>
<dbReference type="GO" id="GO:0006355">
    <property type="term" value="P:regulation of DNA-templated transcription"/>
    <property type="evidence" value="ECO:0007669"/>
    <property type="project" value="InterPro"/>
</dbReference>
<dbReference type="Gene3D" id="1.25.40.10">
    <property type="entry name" value="Tetratricopeptide repeat domain"/>
    <property type="match status" value="1"/>
</dbReference>
<dbReference type="PANTHER" id="PTHR16305">
    <property type="entry name" value="TESTICULAR SOLUBLE ADENYLYL CYCLASE"/>
    <property type="match status" value="1"/>
</dbReference>
<sequence>MAISGSRAGAGLRGRDRECDVLDRLLARVRTGQSSALVLRGEPGTGKTALLDYVRERASGCHLAQVVGVESEMELAFAGLHQLCAPMLDRLDRLPEPQRDALRVAFGLHEGGAPDRFLVGLAVLTLLSETAVERPLVCLVDDAQWLDRASVQAMTFAARRLLAEPVAVVFAVREPTDDHELRDLAGLVITGLADADAAQLLASVIHGRLDEQVRDRIIAETRGNPLALLELPRAFTPAELAGGFGLPRPGPVAGCVEQCFTRRLQSVPADTRRLLLTAAADPSGDAGLLWRAVARLGIAADAAAPAEAAGLIEIGAQVRFRHPLVRSATYRSAPPQERQQVHRALSEVTDPEVEPDRRAWHRARAAQGPDEVVAGELERSADRAQNRGGIAAAAAFLAKATELTPQPARRGARALAAAQTKLDAGAPDASLGLLAIAEAAPLDELQHARADLLRAEIALAVNRGRNAPPLLLRAAERLEPLDVALARETYLEALEAAIFTGRIGNGDDALRAAEAARPAPPAPQPPRPIDLMLDGLAVRFTEGFAAGAPQLQRAVQAFRLSDAPSAEDLRWGGLVCRVATDLCDDEAWHELATRGLSRARDTGALTALATALSYCAGAHVHAGELDVASEMLDEADAIAQAAGNAPHRYAAMTLTATRGREGPALELIETSARDADTRGEGRAITMADYATALLYNGLGDYQTAFAAAERACQRDQLSVYWWALAELVEAGVRSGHRDVAADALQRLQERTGACGTDWAFGTEARSRALLSEGEQAEALYREATERLARSRAAVHRARAHLLHGEWLRRENRRLEAREQLRYAHDMFSRIGAEAFAERARRELVATGETVHRVTPQTLVVLTAQEAQIARLARDGHTNPEIGAQLFLSPRTVEWHLRKVFTKLAIGSRRELRRALPNAALVNSPG</sequence>
<dbReference type="GO" id="GO:0005737">
    <property type="term" value="C:cytoplasm"/>
    <property type="evidence" value="ECO:0007669"/>
    <property type="project" value="TreeGrafter"/>
</dbReference>
<feature type="domain" description="HTH luxR-type" evidence="3">
    <location>
        <begin position="854"/>
        <end position="919"/>
    </location>
</feature>
<dbReference type="Gene3D" id="1.10.10.10">
    <property type="entry name" value="Winged helix-like DNA-binding domain superfamily/Winged helix DNA-binding domain"/>
    <property type="match status" value="1"/>
</dbReference>
<dbReference type="SMART" id="SM00421">
    <property type="entry name" value="HTH_LUXR"/>
    <property type="match status" value="1"/>
</dbReference>
<dbReference type="GO" id="GO:0005524">
    <property type="term" value="F:ATP binding"/>
    <property type="evidence" value="ECO:0007669"/>
    <property type="project" value="UniProtKB-KW"/>
</dbReference>
<dbReference type="InterPro" id="IPR036388">
    <property type="entry name" value="WH-like_DNA-bd_sf"/>
</dbReference>
<dbReference type="Proteomes" id="UP000233786">
    <property type="component" value="Unassembled WGS sequence"/>
</dbReference>
<comment type="caution">
    <text evidence="4">The sequence shown here is derived from an EMBL/GenBank/DDBJ whole genome shotgun (WGS) entry which is preliminary data.</text>
</comment>
<dbReference type="InterPro" id="IPR041664">
    <property type="entry name" value="AAA_16"/>
</dbReference>
<dbReference type="OrthoDB" id="3656034at2"/>
<gene>
    <name evidence="4" type="ORF">A8926_4858</name>
</gene>
<evidence type="ECO:0000313" key="5">
    <source>
        <dbReference type="Proteomes" id="UP000233786"/>
    </source>
</evidence>
<dbReference type="InterPro" id="IPR027417">
    <property type="entry name" value="P-loop_NTPase"/>
</dbReference>
<dbReference type="Pfam" id="PF13191">
    <property type="entry name" value="AAA_16"/>
    <property type="match status" value="1"/>
</dbReference>
<keyword evidence="2" id="KW-0067">ATP-binding</keyword>
<dbReference type="PROSITE" id="PS50043">
    <property type="entry name" value="HTH_LUXR_2"/>
    <property type="match status" value="1"/>
</dbReference>
<dbReference type="SUPFAM" id="SSF46894">
    <property type="entry name" value="C-terminal effector domain of the bipartite response regulators"/>
    <property type="match status" value="1"/>
</dbReference>
<dbReference type="RefSeq" id="WP_029535086.1">
    <property type="nucleotide sequence ID" value="NZ_CP061007.1"/>
</dbReference>
<name>A0A2N3Y212_SACSN</name>
<dbReference type="PRINTS" id="PR00038">
    <property type="entry name" value="HTHLUXR"/>
</dbReference>
<evidence type="ECO:0000256" key="1">
    <source>
        <dbReference type="ARBA" id="ARBA00022741"/>
    </source>
</evidence>
<evidence type="ECO:0000313" key="4">
    <source>
        <dbReference type="EMBL" id="PKW16949.1"/>
    </source>
</evidence>
<accession>A0A2N3Y212</accession>
<keyword evidence="1" id="KW-0547">Nucleotide-binding</keyword>
<reference evidence="4" key="1">
    <citation type="submission" date="2017-12" db="EMBL/GenBank/DDBJ databases">
        <title>Sequencing the genomes of 1000 Actinobacteria strains.</title>
        <authorList>
            <person name="Klenk H.-P."/>
        </authorList>
    </citation>
    <scope>NUCLEOTIDE SEQUENCE [LARGE SCALE GENOMIC DNA]</scope>
    <source>
        <strain evidence="4">DSM 44228</strain>
    </source>
</reference>
<dbReference type="SUPFAM" id="SSF52540">
    <property type="entry name" value="P-loop containing nucleoside triphosphate hydrolases"/>
    <property type="match status" value="1"/>
</dbReference>
<dbReference type="EMBL" id="PJNB01000001">
    <property type="protein sequence ID" value="PKW16949.1"/>
    <property type="molecule type" value="Genomic_DNA"/>
</dbReference>
<dbReference type="STRING" id="994479.GCA_000194155_01575"/>
<evidence type="ECO:0000256" key="2">
    <source>
        <dbReference type="ARBA" id="ARBA00022840"/>
    </source>
</evidence>
<protein>
    <submittedName>
        <fullName evidence="4">ATPase</fullName>
    </submittedName>
</protein>
<dbReference type="GO" id="GO:0003677">
    <property type="term" value="F:DNA binding"/>
    <property type="evidence" value="ECO:0007669"/>
    <property type="project" value="InterPro"/>
</dbReference>
<dbReference type="AlphaFoldDB" id="A0A2N3Y212"/>
<evidence type="ECO:0000259" key="3">
    <source>
        <dbReference type="PROSITE" id="PS50043"/>
    </source>
</evidence>